<reference evidence="1" key="1">
    <citation type="submission" date="2022-06" db="EMBL/GenBank/DDBJ databases">
        <title>Phylogenomic reconstructions and comparative analyses of Kickxellomycotina fungi.</title>
        <authorList>
            <person name="Reynolds N.K."/>
            <person name="Stajich J.E."/>
            <person name="Barry K."/>
            <person name="Grigoriev I.V."/>
            <person name="Crous P."/>
            <person name="Smith M.E."/>
        </authorList>
    </citation>
    <scope>NUCLEOTIDE SEQUENCE</scope>
    <source>
        <strain evidence="1">RSA 2271</strain>
    </source>
</reference>
<evidence type="ECO:0000313" key="1">
    <source>
        <dbReference type="EMBL" id="KAJ1678312.1"/>
    </source>
</evidence>
<organism evidence="1 2">
    <name type="scientific">Spiromyces aspiralis</name>
    <dbReference type="NCBI Taxonomy" id="68401"/>
    <lineage>
        <taxon>Eukaryota</taxon>
        <taxon>Fungi</taxon>
        <taxon>Fungi incertae sedis</taxon>
        <taxon>Zoopagomycota</taxon>
        <taxon>Kickxellomycotina</taxon>
        <taxon>Kickxellomycetes</taxon>
        <taxon>Kickxellales</taxon>
        <taxon>Kickxellaceae</taxon>
        <taxon>Spiromyces</taxon>
    </lineage>
</organism>
<protein>
    <submittedName>
        <fullName evidence="1">Intracellular distribution of mitochondria</fullName>
    </submittedName>
</protein>
<dbReference type="Proteomes" id="UP001145114">
    <property type="component" value="Unassembled WGS sequence"/>
</dbReference>
<dbReference type="EMBL" id="JAMZIH010001301">
    <property type="protein sequence ID" value="KAJ1678312.1"/>
    <property type="molecule type" value="Genomic_DNA"/>
</dbReference>
<sequence>SLRELPRSKLSERVARDRQIHRWQAEFTEAAVLGAMAVVEGELAPLNPLDPPDQHMYLRENIFFSKGTDSRDMFASLGGGEAAHVVTGKDIEGVRIINRIDPEGIHTLGSVVVDYRGVRVVAQTVVPGIFSSKSEERIVYGSIDNGKTVKSSQEFHELIRDQLVKALHLAEHTVTDSEGTTHSLYTSIESKGIVGADQRRYLLDLYRLNPVDIEFLESVCLETKRGSDEHLSVYPHKMVFLRRELLDIYWDSQFRQAVQAYVAKNQLQQPEEAEETPNQEQQQQQQQEEDEGVEENRLEGEEISRKDQEDDAIGALTREGQKAQEQLDKLKFSLEFNPDAFTTLDVVTAASGDSSNDGEPVTSDLRCKNTRDASRFLRDTVIPAFVHDLRNYLISPIDGESLTRIMHRRGVNIRYLGLIAELLAAPPNGTAEQHSPAGPHIRALVVREMIVRAVKHILRDTFRHTVADLHSEVFAHIINCLLGARYNPDPAIALSSAARSIRKLSQLTPASLATDLREQVLRRYRFRLPDDFVAIFVESNELVLLREISKAVGVQLALRNYRFEKLNEDQLFESVVGGGPLPQQDQKLTKQQRRALREKAKEEASRATSLQAEDVVNFYPLVKEASHVSSFADEASEAGTIALSRGQRDLGLELLLESATMHEQTYGFLHPETGRCYASIAMLYYQANEIEQACMFMHKAIIICERTQGVDSSETVHYYLNLGLL</sequence>
<proteinExistence type="predicted"/>
<feature type="non-terminal residue" evidence="1">
    <location>
        <position position="1"/>
    </location>
</feature>
<name>A0ACC1HSU9_9FUNG</name>
<evidence type="ECO:0000313" key="2">
    <source>
        <dbReference type="Proteomes" id="UP001145114"/>
    </source>
</evidence>
<gene>
    <name evidence="1" type="primary">CLU1_2</name>
    <name evidence="1" type="ORF">EV182_004321</name>
</gene>
<feature type="non-terminal residue" evidence="1">
    <location>
        <position position="725"/>
    </location>
</feature>
<comment type="caution">
    <text evidence="1">The sequence shown here is derived from an EMBL/GenBank/DDBJ whole genome shotgun (WGS) entry which is preliminary data.</text>
</comment>
<accession>A0ACC1HSU9</accession>
<keyword evidence="2" id="KW-1185">Reference proteome</keyword>